<accession>A0ABR3PS38</accession>
<dbReference type="EMBL" id="JBBXJM010000007">
    <property type="protein sequence ID" value="KAL1404913.1"/>
    <property type="molecule type" value="Genomic_DNA"/>
</dbReference>
<evidence type="ECO:0000313" key="2">
    <source>
        <dbReference type="Proteomes" id="UP001565368"/>
    </source>
</evidence>
<dbReference type="GeneID" id="95989568"/>
<organism evidence="1 2">
    <name type="scientific">Vanrija albida</name>
    <dbReference type="NCBI Taxonomy" id="181172"/>
    <lineage>
        <taxon>Eukaryota</taxon>
        <taxon>Fungi</taxon>
        <taxon>Dikarya</taxon>
        <taxon>Basidiomycota</taxon>
        <taxon>Agaricomycotina</taxon>
        <taxon>Tremellomycetes</taxon>
        <taxon>Trichosporonales</taxon>
        <taxon>Trichosporonaceae</taxon>
        <taxon>Vanrija</taxon>
    </lineage>
</organism>
<sequence>MSHPHDHPVHAPATPSPLPITLALTMTTNTPDWLLAALKVVDTVHSAVAGDGGEGNVLIRTCGVDGGIAAIRSVFTIQANTHANSSPHLGALDRYRGKHGAGFVEYAISTASAIVAYIDGLDELRSIAYRFIYCCLKSHLDNATDASHSEFKVILDDTVRMAVEQSQAFRTNLGNEVNKAEQKLKHLGLIGTLDAGGVVAGPSCDNNLTEDLGLTDTKASDETMMTGLDLESAFSGGSM</sequence>
<proteinExistence type="predicted"/>
<comment type="caution">
    <text evidence="1">The sequence shown here is derived from an EMBL/GenBank/DDBJ whole genome shotgun (WGS) entry which is preliminary data.</text>
</comment>
<dbReference type="Proteomes" id="UP001565368">
    <property type="component" value="Unassembled WGS sequence"/>
</dbReference>
<evidence type="ECO:0000313" key="1">
    <source>
        <dbReference type="EMBL" id="KAL1404913.1"/>
    </source>
</evidence>
<gene>
    <name evidence="1" type="ORF">Q8F55_008525</name>
</gene>
<reference evidence="1 2" key="1">
    <citation type="submission" date="2023-08" db="EMBL/GenBank/DDBJ databases">
        <title>Annotated Genome Sequence of Vanrija albida AlHP1.</title>
        <authorList>
            <person name="Herzog R."/>
        </authorList>
    </citation>
    <scope>NUCLEOTIDE SEQUENCE [LARGE SCALE GENOMIC DNA]</scope>
    <source>
        <strain evidence="1 2">AlHP1</strain>
    </source>
</reference>
<dbReference type="RefSeq" id="XP_069204857.1">
    <property type="nucleotide sequence ID" value="XM_069356920.1"/>
</dbReference>
<keyword evidence="2" id="KW-1185">Reference proteome</keyword>
<name>A0ABR3PS38_9TREE</name>
<protein>
    <submittedName>
        <fullName evidence="1">Uncharacterized protein</fullName>
    </submittedName>
</protein>